<dbReference type="PANTHER" id="PTHR43309:SF5">
    <property type="entry name" value="5-OXOPROLINASE SUBUNIT C"/>
    <property type="match status" value="1"/>
</dbReference>
<evidence type="ECO:0000256" key="1">
    <source>
        <dbReference type="ARBA" id="ARBA00022741"/>
    </source>
</evidence>
<keyword evidence="3" id="KW-0067">ATP-binding</keyword>
<proteinExistence type="predicted"/>
<dbReference type="Pfam" id="PF02626">
    <property type="entry name" value="CT_A_B"/>
    <property type="match status" value="1"/>
</dbReference>
<dbReference type="InterPro" id="IPR029000">
    <property type="entry name" value="Cyclophilin-like_dom_sf"/>
</dbReference>
<dbReference type="SUPFAM" id="SSF50891">
    <property type="entry name" value="Cyclophilin-like"/>
    <property type="match status" value="1"/>
</dbReference>
<gene>
    <name evidence="5" type="ORF">H7U12_14455</name>
</gene>
<evidence type="ECO:0000256" key="3">
    <source>
        <dbReference type="ARBA" id="ARBA00022840"/>
    </source>
</evidence>
<dbReference type="Gene3D" id="2.40.100.10">
    <property type="entry name" value="Cyclophilin-like"/>
    <property type="match status" value="1"/>
</dbReference>
<dbReference type="PANTHER" id="PTHR43309">
    <property type="entry name" value="5-OXOPROLINASE SUBUNIT C"/>
    <property type="match status" value="1"/>
</dbReference>
<evidence type="ECO:0000259" key="4">
    <source>
        <dbReference type="SMART" id="SM00797"/>
    </source>
</evidence>
<organism evidence="5 6">
    <name type="scientific">Rufibacter sediminis</name>
    <dbReference type="NCBI Taxonomy" id="2762756"/>
    <lineage>
        <taxon>Bacteria</taxon>
        <taxon>Pseudomonadati</taxon>
        <taxon>Bacteroidota</taxon>
        <taxon>Cytophagia</taxon>
        <taxon>Cytophagales</taxon>
        <taxon>Hymenobacteraceae</taxon>
        <taxon>Rufibacter</taxon>
    </lineage>
</organism>
<evidence type="ECO:0000313" key="5">
    <source>
        <dbReference type="EMBL" id="MBC3540893.1"/>
    </source>
</evidence>
<dbReference type="RefSeq" id="WP_186639202.1">
    <property type="nucleotide sequence ID" value="NZ_JACOAF010000031.1"/>
</dbReference>
<sequence length="333" mass="35712">MSIKVEKAGLFTTVQDLGRFGFQKQGMVVSGAMDAYALRLANLLVNNPQNTAALEITLAGPCLLFQEDCLIALAGADLSPSLNGISVPIHRVIYVQKGALLAFGAPALGCRAYLSVAGGFDVPLVMGSAATYARAGLGGWQGRALQKGDVLPMKSLVSEQVSAWSGKSKPEELFSVASWGIAADLLSAYTDAPTVRVLPGPEYDLFSENAQETFWQGEFKIATASDRMGFRLEGPPLELKEPVELLSSAVTFGTVQVTPNGNPIILLAEHQTTGGYPRIGQVISADLPVLAQVRPGQCVRFREVSLAEAHALYYQQERTLEHLSRAIHLQSKR</sequence>
<comment type="caution">
    <text evidence="5">The sequence shown here is derived from an EMBL/GenBank/DDBJ whole genome shotgun (WGS) entry which is preliminary data.</text>
</comment>
<keyword evidence="6" id="KW-1185">Reference proteome</keyword>
<dbReference type="InterPro" id="IPR003778">
    <property type="entry name" value="CT_A_B"/>
</dbReference>
<reference evidence="5 6" key="1">
    <citation type="journal article" date="2019" name="Int. J. Syst. Evol. Microbiol.">
        <title>Rufibacter sediminis sp. nov., isolated from freshwater lake sediment.</title>
        <authorList>
            <person name="Qu J.H."/>
            <person name="Zhang L.J."/>
            <person name="Fu Y.H."/>
            <person name="Li H.F."/>
        </authorList>
    </citation>
    <scope>NUCLEOTIDE SEQUENCE [LARGE SCALE GENOMIC DNA]</scope>
    <source>
        <strain evidence="5 6">H-1</strain>
    </source>
</reference>
<dbReference type="EMBL" id="JACOAF010000031">
    <property type="protein sequence ID" value="MBC3540893.1"/>
    <property type="molecule type" value="Genomic_DNA"/>
</dbReference>
<name>A0ABR6VVP7_9BACT</name>
<dbReference type="InterPro" id="IPR052708">
    <property type="entry name" value="PxpC"/>
</dbReference>
<accession>A0ABR6VVP7</accession>
<dbReference type="SMART" id="SM00797">
    <property type="entry name" value="AHS2"/>
    <property type="match status" value="1"/>
</dbReference>
<dbReference type="NCBIfam" id="TIGR00724">
    <property type="entry name" value="urea_amlyse_rel"/>
    <property type="match status" value="1"/>
</dbReference>
<evidence type="ECO:0000313" key="6">
    <source>
        <dbReference type="Proteomes" id="UP000659698"/>
    </source>
</evidence>
<dbReference type="Proteomes" id="UP000659698">
    <property type="component" value="Unassembled WGS sequence"/>
</dbReference>
<protein>
    <submittedName>
        <fullName evidence="5">Biotin-dependent carboxyltransferase family protein</fullName>
    </submittedName>
</protein>
<feature type="domain" description="Carboxyltransferase" evidence="4">
    <location>
        <begin position="24"/>
        <end position="319"/>
    </location>
</feature>
<evidence type="ECO:0000256" key="2">
    <source>
        <dbReference type="ARBA" id="ARBA00022801"/>
    </source>
</evidence>
<keyword evidence="2" id="KW-0378">Hydrolase</keyword>
<keyword evidence="1" id="KW-0547">Nucleotide-binding</keyword>